<keyword evidence="5" id="KW-0520">NAD</keyword>
<keyword evidence="2 5" id="KW-0812">Transmembrane</keyword>
<evidence type="ECO:0000256" key="2">
    <source>
        <dbReference type="ARBA" id="ARBA00022692"/>
    </source>
</evidence>
<feature type="transmembrane region" description="Helical" evidence="5">
    <location>
        <begin position="83"/>
        <end position="108"/>
    </location>
</feature>
<keyword evidence="5" id="KW-1003">Cell membrane</keyword>
<keyword evidence="5" id="KW-0874">Quinone</keyword>
<reference evidence="8 9" key="1">
    <citation type="submission" date="2016-03" db="EMBL/GenBank/DDBJ databases">
        <title>Draft genome sequence of Acetobacter malorum CECT 7742, a strain isolated from strawberry vinegar.</title>
        <authorList>
            <person name="Sainz F."/>
            <person name="Mas A."/>
            <person name="Torija M.J."/>
        </authorList>
    </citation>
    <scope>NUCLEOTIDE SEQUENCE [LARGE SCALE GENOMIC DNA]</scope>
    <source>
        <strain evidence="8 9">CECT 7742</strain>
    </source>
</reference>
<evidence type="ECO:0000256" key="3">
    <source>
        <dbReference type="ARBA" id="ARBA00022989"/>
    </source>
</evidence>
<feature type="transmembrane region" description="Helical" evidence="5">
    <location>
        <begin position="283"/>
        <end position="304"/>
    </location>
</feature>
<feature type="domain" description="NADH:quinone oxidoreductase/Mrp antiporter transmembrane" evidence="7">
    <location>
        <begin position="4"/>
        <end position="299"/>
    </location>
</feature>
<keyword evidence="5 8" id="KW-0830">Ubiquinone</keyword>
<feature type="transmembrane region" description="Helical" evidence="5">
    <location>
        <begin position="120"/>
        <end position="139"/>
    </location>
</feature>
<dbReference type="GO" id="GO:0048038">
    <property type="term" value="F:quinone binding"/>
    <property type="evidence" value="ECO:0007669"/>
    <property type="project" value="UniProtKB-KW"/>
</dbReference>
<evidence type="ECO:0000313" key="8">
    <source>
        <dbReference type="EMBL" id="OAG77806.1"/>
    </source>
</evidence>
<evidence type="ECO:0000256" key="1">
    <source>
        <dbReference type="ARBA" id="ARBA00004127"/>
    </source>
</evidence>
<dbReference type="EC" id="7.1.1.-" evidence="5"/>
<protein>
    <recommendedName>
        <fullName evidence="5">NADH-quinone oxidoreductase subunit N</fullName>
        <ecNumber evidence="5">7.1.1.-</ecNumber>
    </recommendedName>
    <alternativeName>
        <fullName evidence="5">NADH dehydrogenase I subunit N</fullName>
    </alternativeName>
    <alternativeName>
        <fullName evidence="5">NDH-1 subunit N</fullName>
    </alternativeName>
</protein>
<feature type="transmembrane region" description="Helical" evidence="5">
    <location>
        <begin position="206"/>
        <end position="227"/>
    </location>
</feature>
<dbReference type="PANTHER" id="PTHR22773">
    <property type="entry name" value="NADH DEHYDROGENASE"/>
    <property type="match status" value="1"/>
</dbReference>
<dbReference type="GO" id="GO:0005886">
    <property type="term" value="C:plasma membrane"/>
    <property type="evidence" value="ECO:0007669"/>
    <property type="project" value="UniProtKB-SubCell"/>
</dbReference>
<keyword evidence="5" id="KW-1278">Translocase</keyword>
<dbReference type="Proteomes" id="UP000077349">
    <property type="component" value="Unassembled WGS sequence"/>
</dbReference>
<dbReference type="EMBL" id="LVHD01000011">
    <property type="protein sequence ID" value="OAG77806.1"/>
    <property type="molecule type" value="Genomic_DNA"/>
</dbReference>
<feature type="transmembrane region" description="Helical" evidence="5">
    <location>
        <begin position="325"/>
        <end position="349"/>
    </location>
</feature>
<dbReference type="eggNOG" id="COG1007">
    <property type="taxonomic scope" value="Bacteria"/>
</dbReference>
<comment type="similarity">
    <text evidence="5">Belongs to the complex I subunit 2 family.</text>
</comment>
<organism evidence="8 9">
    <name type="scientific">Acetobacter malorum</name>
    <dbReference type="NCBI Taxonomy" id="178901"/>
    <lineage>
        <taxon>Bacteria</taxon>
        <taxon>Pseudomonadati</taxon>
        <taxon>Pseudomonadota</taxon>
        <taxon>Alphaproteobacteria</taxon>
        <taxon>Acetobacterales</taxon>
        <taxon>Acetobacteraceae</taxon>
        <taxon>Acetobacter</taxon>
    </lineage>
</organism>
<evidence type="ECO:0000256" key="5">
    <source>
        <dbReference type="HAMAP-Rule" id="MF_00445"/>
    </source>
</evidence>
<comment type="caution">
    <text evidence="5">Lacks conserved residue(s) required for the propagation of feature annotation.</text>
</comment>
<comment type="catalytic activity">
    <reaction evidence="5">
        <text>a quinone + NADH + 5 H(+)(in) = a quinol + NAD(+) + 4 H(+)(out)</text>
        <dbReference type="Rhea" id="RHEA:57888"/>
        <dbReference type="ChEBI" id="CHEBI:15378"/>
        <dbReference type="ChEBI" id="CHEBI:24646"/>
        <dbReference type="ChEBI" id="CHEBI:57540"/>
        <dbReference type="ChEBI" id="CHEBI:57945"/>
        <dbReference type="ChEBI" id="CHEBI:132124"/>
    </reaction>
</comment>
<dbReference type="GO" id="GO:0050136">
    <property type="term" value="F:NADH dehydrogenase (quinone) (non-electrogenic) activity"/>
    <property type="evidence" value="ECO:0007669"/>
    <property type="project" value="UniProtKB-UniRule"/>
</dbReference>
<dbReference type="GO" id="GO:0042773">
    <property type="term" value="P:ATP synthesis coupled electron transport"/>
    <property type="evidence" value="ECO:0007669"/>
    <property type="project" value="InterPro"/>
</dbReference>
<keyword evidence="5" id="KW-0813">Transport</keyword>
<dbReference type="HAMAP" id="MF_00445">
    <property type="entry name" value="NDH1_NuoN_1"/>
    <property type="match status" value="1"/>
</dbReference>
<evidence type="ECO:0000256" key="4">
    <source>
        <dbReference type="ARBA" id="ARBA00023136"/>
    </source>
</evidence>
<accession>A0A177GDD6</accession>
<feature type="transmembrane region" description="Helical" evidence="5">
    <location>
        <begin position="39"/>
        <end position="63"/>
    </location>
</feature>
<keyword evidence="3 5" id="KW-1133">Transmembrane helix</keyword>
<sequence>MASSANLMTLFVGLELSSLSIYILCALERDDVTSSEAGLKYFVLGSLASGLLLYGMSLIYGYAGTMAYTGLIAAIQQTATLPTGLMVGLVFLVVGLSFKLSVVPFHMWTPDVYQGAPTPITAYMAGAPKFAAFALFLRVMSGPFGAMAPRWQILIETLSILSMVYGAFAAIPQTNIKRLMAYSSIGHMGYALMGLAAASTNGVRATLVYLAAYLVMNAGVFAVITAMRRKGREVTSISDLAGLGRTDPGLAAALAVFMFSMVGAPPLAGFFGKLMVFAAAWQSGLYVLVAIGAVSSVIGAYYYLRVVKVMYFDASAEGLDRPARSLLFVSGSMGLATVFFILALGPLMAMARQAALALGG</sequence>
<gene>
    <name evidence="5" type="primary">nuoN</name>
    <name evidence="8" type="ORF">Amal_01181</name>
</gene>
<comment type="caution">
    <text evidence="8">The sequence shown here is derived from an EMBL/GenBank/DDBJ whole genome shotgun (WGS) entry which is preliminary data.</text>
</comment>
<feature type="transmembrane region" description="Helical" evidence="5">
    <location>
        <begin position="6"/>
        <end position="27"/>
    </location>
</feature>
<feature type="transmembrane region" description="Helical" evidence="5">
    <location>
        <begin position="151"/>
        <end position="172"/>
    </location>
</feature>
<dbReference type="STRING" id="178901.AmDm5_1225"/>
<comment type="subunit">
    <text evidence="5">NDH-1 is composed of 14 different subunits. Subunits NuoA, H, J, K, L, M, N constitute the membrane sector of the complex.</text>
</comment>
<dbReference type="NCBIfam" id="TIGR01770">
    <property type="entry name" value="NDH_I_N"/>
    <property type="match status" value="1"/>
</dbReference>
<evidence type="ECO:0000256" key="6">
    <source>
        <dbReference type="RuleBase" id="RU000320"/>
    </source>
</evidence>
<dbReference type="InterPro" id="IPR001750">
    <property type="entry name" value="ND/Mrp_TM"/>
</dbReference>
<comment type="function">
    <text evidence="5">NDH-1 shuttles electrons from NADH, via FMN and iron-sulfur (Fe-S) centers, to quinones in the respiratory chain. The immediate electron acceptor for the enzyme in this species is believed to be ubiquinone. Couples the redox reaction to proton translocation (for every two electrons transferred, four hydrogen ions are translocated across the cytoplasmic membrane), and thus conserves the redox energy in a proton gradient.</text>
</comment>
<keyword evidence="4 5" id="KW-0472">Membrane</keyword>
<dbReference type="PATRIC" id="fig|178901.16.peg.1243"/>
<comment type="subcellular location">
    <subcellularLocation>
        <location evidence="5">Cell membrane</location>
        <topology evidence="5">Multi-pass membrane protein</topology>
    </subcellularLocation>
    <subcellularLocation>
        <location evidence="1">Endomembrane system</location>
        <topology evidence="1">Multi-pass membrane protein</topology>
    </subcellularLocation>
    <subcellularLocation>
        <location evidence="6">Membrane</location>
        <topology evidence="6">Multi-pass membrane protein</topology>
    </subcellularLocation>
</comment>
<keyword evidence="8" id="KW-0560">Oxidoreductase</keyword>
<evidence type="ECO:0000259" key="7">
    <source>
        <dbReference type="Pfam" id="PF00361"/>
    </source>
</evidence>
<name>A0A177GDD6_9PROT</name>
<dbReference type="GO" id="GO:0012505">
    <property type="term" value="C:endomembrane system"/>
    <property type="evidence" value="ECO:0007669"/>
    <property type="project" value="UniProtKB-SubCell"/>
</dbReference>
<feature type="transmembrane region" description="Helical" evidence="5">
    <location>
        <begin position="248"/>
        <end position="271"/>
    </location>
</feature>
<evidence type="ECO:0000313" key="9">
    <source>
        <dbReference type="Proteomes" id="UP000077349"/>
    </source>
</evidence>
<dbReference type="GO" id="GO:0008137">
    <property type="term" value="F:NADH dehydrogenase (ubiquinone) activity"/>
    <property type="evidence" value="ECO:0007669"/>
    <property type="project" value="InterPro"/>
</dbReference>
<dbReference type="AlphaFoldDB" id="A0A177GDD6"/>
<dbReference type="InterPro" id="IPR010096">
    <property type="entry name" value="NADH-Q_OxRdtase_suN/2"/>
</dbReference>
<proteinExistence type="inferred from homology"/>
<dbReference type="Pfam" id="PF00361">
    <property type="entry name" value="Proton_antipo_M"/>
    <property type="match status" value="1"/>
</dbReference>